<name>A0A8J3N2X1_9CHLR</name>
<feature type="transmembrane region" description="Helical" evidence="1">
    <location>
        <begin position="84"/>
        <end position="104"/>
    </location>
</feature>
<accession>A0A8J3N2X1</accession>
<dbReference type="EMBL" id="BNJK01000001">
    <property type="protein sequence ID" value="GHO96412.1"/>
    <property type="molecule type" value="Genomic_DNA"/>
</dbReference>
<dbReference type="AlphaFoldDB" id="A0A8J3N2X1"/>
<proteinExistence type="predicted"/>
<sequence length="139" mass="15375">MTQQPSTLRSVSRRMSAWLAGLLLTLWILLLFHSIGNPSAYSLTTWDLLLALVLTLELTFFSSIERIIQSHLPGPLAHRKFSTLLTAILWGFVFFVASALSHSISDPILLTLNGPFLSAYLGITSIIIVILVLAILCLR</sequence>
<reference evidence="2" key="1">
    <citation type="submission" date="2020-10" db="EMBL/GenBank/DDBJ databases">
        <title>Taxonomic study of unclassified bacteria belonging to the class Ktedonobacteria.</title>
        <authorList>
            <person name="Yabe S."/>
            <person name="Wang C.M."/>
            <person name="Zheng Y."/>
            <person name="Sakai Y."/>
            <person name="Cavaletti L."/>
            <person name="Monciardini P."/>
            <person name="Donadio S."/>
        </authorList>
    </citation>
    <scope>NUCLEOTIDE SEQUENCE</scope>
    <source>
        <strain evidence="2">ID150040</strain>
    </source>
</reference>
<keyword evidence="1" id="KW-0812">Transmembrane</keyword>
<evidence type="ECO:0000313" key="3">
    <source>
        <dbReference type="Proteomes" id="UP000597444"/>
    </source>
</evidence>
<keyword evidence="1" id="KW-1133">Transmembrane helix</keyword>
<keyword evidence="1" id="KW-0472">Membrane</keyword>
<gene>
    <name evidence="2" type="ORF">KSF_064600</name>
</gene>
<feature type="transmembrane region" description="Helical" evidence="1">
    <location>
        <begin position="46"/>
        <end position="64"/>
    </location>
</feature>
<dbReference type="RefSeq" id="WP_220207039.1">
    <property type="nucleotide sequence ID" value="NZ_BNJK01000001.1"/>
</dbReference>
<keyword evidence="3" id="KW-1185">Reference proteome</keyword>
<feature type="transmembrane region" description="Helical" evidence="1">
    <location>
        <begin position="116"/>
        <end position="138"/>
    </location>
</feature>
<protein>
    <submittedName>
        <fullName evidence="2">Uncharacterized protein</fullName>
    </submittedName>
</protein>
<evidence type="ECO:0000256" key="1">
    <source>
        <dbReference type="SAM" id="Phobius"/>
    </source>
</evidence>
<evidence type="ECO:0000313" key="2">
    <source>
        <dbReference type="EMBL" id="GHO96412.1"/>
    </source>
</evidence>
<comment type="caution">
    <text evidence="2">The sequence shown here is derived from an EMBL/GenBank/DDBJ whole genome shotgun (WGS) entry which is preliminary data.</text>
</comment>
<organism evidence="2 3">
    <name type="scientific">Reticulibacter mediterranei</name>
    <dbReference type="NCBI Taxonomy" id="2778369"/>
    <lineage>
        <taxon>Bacteria</taxon>
        <taxon>Bacillati</taxon>
        <taxon>Chloroflexota</taxon>
        <taxon>Ktedonobacteria</taxon>
        <taxon>Ktedonobacterales</taxon>
        <taxon>Reticulibacteraceae</taxon>
        <taxon>Reticulibacter</taxon>
    </lineage>
</organism>
<dbReference type="Proteomes" id="UP000597444">
    <property type="component" value="Unassembled WGS sequence"/>
</dbReference>